<reference evidence="4 5" key="1">
    <citation type="submission" date="2017-02" db="EMBL/GenBank/DDBJ databases">
        <title>Complete genome sequences of Mycobacterium kansasii strains isolated from rhesus macaques.</title>
        <authorList>
            <person name="Panda A."/>
            <person name="Nagaraj S."/>
            <person name="Zhao X."/>
            <person name="Tettelin H."/>
            <person name="Detolla L.J."/>
        </authorList>
    </citation>
    <scope>NUCLEOTIDE SEQUENCE [LARGE SCALE GENOMIC DNA]</scope>
    <source>
        <strain evidence="3 4">11-3469</strain>
        <strain evidence="2 5">11-3813</strain>
    </source>
</reference>
<evidence type="ECO:0000313" key="1">
    <source>
        <dbReference type="EMBL" id="BCI88142.1"/>
    </source>
</evidence>
<dbReference type="Proteomes" id="UP000516380">
    <property type="component" value="Chromosome"/>
</dbReference>
<dbReference type="EMBL" id="MVBN01000003">
    <property type="protein sequence ID" value="OOK77638.1"/>
    <property type="molecule type" value="Genomic_DNA"/>
</dbReference>
<name>A0A1V3X419_MYCKA</name>
<organism evidence="2 5">
    <name type="scientific">Mycobacterium kansasii</name>
    <dbReference type="NCBI Taxonomy" id="1768"/>
    <lineage>
        <taxon>Bacteria</taxon>
        <taxon>Bacillati</taxon>
        <taxon>Actinomycetota</taxon>
        <taxon>Actinomycetes</taxon>
        <taxon>Mycobacteriales</taxon>
        <taxon>Mycobacteriaceae</taxon>
        <taxon>Mycobacterium</taxon>
    </lineage>
</organism>
<dbReference type="EMBL" id="AP023343">
    <property type="protein sequence ID" value="BCI88142.1"/>
    <property type="molecule type" value="Genomic_DNA"/>
</dbReference>
<accession>A0A1V3X419</accession>
<keyword evidence="6" id="KW-1185">Reference proteome</keyword>
<evidence type="ECO:0000313" key="4">
    <source>
        <dbReference type="Proteomes" id="UP000188532"/>
    </source>
</evidence>
<dbReference type="AlphaFoldDB" id="A0A1V3X419"/>
<reference evidence="1 6" key="2">
    <citation type="submission" date="2020-07" db="EMBL/GenBank/DDBJ databases">
        <title>Mycobacterium kansasii (former subtype) with zoonotic potential isolated from diseased indoor pet cat, Japan.</title>
        <authorList>
            <person name="Fukano H."/>
            <person name="Terazono T."/>
            <person name="Hoshino Y."/>
        </authorList>
    </citation>
    <scope>NUCLEOTIDE SEQUENCE [LARGE SCALE GENOMIC DNA]</scope>
    <source>
        <strain evidence="1 6">Kuro-I</strain>
    </source>
</reference>
<protein>
    <submittedName>
        <fullName evidence="2">Dehydrogenase domain protein</fullName>
    </submittedName>
</protein>
<dbReference type="Proteomes" id="UP000189229">
    <property type="component" value="Unassembled WGS sequence"/>
</dbReference>
<evidence type="ECO:0000313" key="3">
    <source>
        <dbReference type="EMBL" id="OOK77638.1"/>
    </source>
</evidence>
<proteinExistence type="predicted"/>
<dbReference type="Proteomes" id="UP000188532">
    <property type="component" value="Unassembled WGS sequence"/>
</dbReference>
<evidence type="ECO:0000313" key="2">
    <source>
        <dbReference type="EMBL" id="OOK74014.1"/>
    </source>
</evidence>
<evidence type="ECO:0000313" key="6">
    <source>
        <dbReference type="Proteomes" id="UP000516380"/>
    </source>
</evidence>
<dbReference type="EMBL" id="MVBM01000004">
    <property type="protein sequence ID" value="OOK74014.1"/>
    <property type="molecule type" value="Genomic_DNA"/>
</dbReference>
<sequence length="50" mass="5330">MDPNRPGPKGFRDFPIPMEGLYPGGAGCHGGPGITFIPGYHAAYQALEDR</sequence>
<evidence type="ECO:0000313" key="5">
    <source>
        <dbReference type="Proteomes" id="UP000189229"/>
    </source>
</evidence>
<gene>
    <name evidence="3" type="ORF">BZL29_3931</name>
    <name evidence="2" type="ORF">BZL30_4819</name>
    <name evidence="1" type="ORF">NIIDMKKI_33480</name>
</gene>